<keyword evidence="2" id="KW-1185">Reference proteome</keyword>
<reference evidence="1" key="1">
    <citation type="journal article" date="2023" name="Mol. Biol. Evol.">
        <title>Third-Generation Sequencing Reveals the Adaptive Role of the Epigenome in Three Deep-Sea Polychaetes.</title>
        <authorList>
            <person name="Perez M."/>
            <person name="Aroh O."/>
            <person name="Sun Y."/>
            <person name="Lan Y."/>
            <person name="Juniper S.K."/>
            <person name="Young C.R."/>
            <person name="Angers B."/>
            <person name="Qian P.Y."/>
        </authorList>
    </citation>
    <scope>NUCLEOTIDE SEQUENCE</scope>
    <source>
        <strain evidence="1">P08H-3</strain>
    </source>
</reference>
<gene>
    <name evidence="1" type="ORF">LSH36_90g03011</name>
</gene>
<organism evidence="1 2">
    <name type="scientific">Paralvinella palmiformis</name>
    <dbReference type="NCBI Taxonomy" id="53620"/>
    <lineage>
        <taxon>Eukaryota</taxon>
        <taxon>Metazoa</taxon>
        <taxon>Spiralia</taxon>
        <taxon>Lophotrochozoa</taxon>
        <taxon>Annelida</taxon>
        <taxon>Polychaeta</taxon>
        <taxon>Sedentaria</taxon>
        <taxon>Canalipalpata</taxon>
        <taxon>Terebellida</taxon>
        <taxon>Terebelliformia</taxon>
        <taxon>Alvinellidae</taxon>
        <taxon>Paralvinella</taxon>
    </lineage>
</organism>
<comment type="caution">
    <text evidence="1">The sequence shown here is derived from an EMBL/GenBank/DDBJ whole genome shotgun (WGS) entry which is preliminary data.</text>
</comment>
<evidence type="ECO:0000313" key="2">
    <source>
        <dbReference type="Proteomes" id="UP001208570"/>
    </source>
</evidence>
<evidence type="ECO:0000313" key="1">
    <source>
        <dbReference type="EMBL" id="KAK2162860.1"/>
    </source>
</evidence>
<dbReference type="EMBL" id="JAODUP010000090">
    <property type="protein sequence ID" value="KAK2162860.1"/>
    <property type="molecule type" value="Genomic_DNA"/>
</dbReference>
<sequence>MRPSLQNEGEEHEISLNLKTDKIICTTLHTSRAVTTRVTLEVAQYRRPLLQETPRTSLQTQPPTTGIINSRNSRYFAVIEMEEHIGELCHRLEQITVGLVCLQQQHLCPINTCSGPNMICVEELESCPINETCYTRAVCRATTCPAILARTDYGCTDEPSMSSCNGDQDCESGKFCCYNGPTCKPSCITRTISEYPSMDIIITLNITENILKDNLREQLIYAASNKVEELFNGIKYFAGVTFVSFSTQTDKGLTNMTVTLAYSGNRSADEVFIVNGLAAWFHEQLTNNKTFHFNDLRSYAIVRNQLSSKIFFNIKFRLNGIPEEISYLGPCDFIKIRRICGRGNCLSGFNPRTGISVTCE</sequence>
<dbReference type="Proteomes" id="UP001208570">
    <property type="component" value="Unassembled WGS sequence"/>
</dbReference>
<proteinExistence type="predicted"/>
<accession>A0AAD9K1X4</accession>
<evidence type="ECO:0008006" key="3">
    <source>
        <dbReference type="Google" id="ProtNLM"/>
    </source>
</evidence>
<name>A0AAD9K1X4_9ANNE</name>
<dbReference type="AlphaFoldDB" id="A0AAD9K1X4"/>
<protein>
    <recommendedName>
        <fullName evidence="3">WAP domain-containing protein</fullName>
    </recommendedName>
</protein>